<dbReference type="PROSITE" id="PS51099">
    <property type="entry name" value="PTS_EIIB_TYPE_2"/>
    <property type="match status" value="1"/>
</dbReference>
<feature type="transmembrane region" description="Helical" evidence="13">
    <location>
        <begin position="483"/>
        <end position="501"/>
    </location>
</feature>
<feature type="transmembrane region" description="Helical" evidence="13">
    <location>
        <begin position="626"/>
        <end position="652"/>
    </location>
</feature>
<keyword evidence="6" id="KW-0808">Transferase</keyword>
<dbReference type="InterPro" id="IPR050864">
    <property type="entry name" value="Bacterial_PTS_Sugar_Transport"/>
</dbReference>
<dbReference type="PROSITE" id="PS51104">
    <property type="entry name" value="PTS_EIIC_TYPE_2"/>
    <property type="match status" value="1"/>
</dbReference>
<evidence type="ECO:0000256" key="6">
    <source>
        <dbReference type="ARBA" id="ARBA00022679"/>
    </source>
</evidence>
<dbReference type="NCBIfam" id="TIGR01427">
    <property type="entry name" value="PTS_IIC_fructo"/>
    <property type="match status" value="1"/>
</dbReference>
<evidence type="ECO:0000256" key="9">
    <source>
        <dbReference type="ARBA" id="ARBA00022777"/>
    </source>
</evidence>
<evidence type="ECO:0000313" key="17">
    <source>
        <dbReference type="EMBL" id="AHI52447.1"/>
    </source>
</evidence>
<dbReference type="OrthoDB" id="9782569at2"/>
<gene>
    <name evidence="17" type="primary">fruA1</name>
    <name evidence="17" type="ORF">SCULI_v1c01060</name>
</gene>
<protein>
    <submittedName>
        <fullName evidence="17">PTS system fructose-specific IIABC component</fullName>
    </submittedName>
</protein>
<feature type="domain" description="PTS EIIA type-2" evidence="14">
    <location>
        <begin position="2"/>
        <end position="146"/>
    </location>
</feature>
<dbReference type="GO" id="GO:0090563">
    <property type="term" value="F:protein-phosphocysteine-sugar phosphotransferase activity"/>
    <property type="evidence" value="ECO:0007669"/>
    <property type="project" value="TreeGrafter"/>
</dbReference>
<dbReference type="Pfam" id="PF02378">
    <property type="entry name" value="PTS_EIIC"/>
    <property type="match status" value="1"/>
</dbReference>
<evidence type="ECO:0000259" key="14">
    <source>
        <dbReference type="PROSITE" id="PS51094"/>
    </source>
</evidence>
<dbReference type="InterPro" id="IPR013011">
    <property type="entry name" value="PTS_EIIB_2"/>
</dbReference>
<dbReference type="InterPro" id="IPR003353">
    <property type="entry name" value="PTS_IIB_fruc"/>
</dbReference>
<evidence type="ECO:0000256" key="10">
    <source>
        <dbReference type="ARBA" id="ARBA00022989"/>
    </source>
</evidence>
<dbReference type="GO" id="GO:0022877">
    <property type="term" value="F:protein-N(PI)-phosphohistidine-fructose phosphotransferase system transporter activity"/>
    <property type="evidence" value="ECO:0007669"/>
    <property type="project" value="InterPro"/>
</dbReference>
<dbReference type="InterPro" id="IPR036095">
    <property type="entry name" value="PTS_EIIB-like_sf"/>
</dbReference>
<keyword evidence="10 13" id="KW-1133">Transmembrane helix</keyword>
<evidence type="ECO:0000256" key="7">
    <source>
        <dbReference type="ARBA" id="ARBA00022683"/>
    </source>
</evidence>
<dbReference type="InterPro" id="IPR006327">
    <property type="entry name" value="PTS_IIC_fruc"/>
</dbReference>
<dbReference type="Proteomes" id="UP000019267">
    <property type="component" value="Chromosome"/>
</dbReference>
<keyword evidence="2" id="KW-0813">Transport</keyword>
<accession>W6A626</accession>
<evidence type="ECO:0000256" key="3">
    <source>
        <dbReference type="ARBA" id="ARBA00022475"/>
    </source>
</evidence>
<dbReference type="Gene3D" id="3.40.50.2300">
    <property type="match status" value="1"/>
</dbReference>
<dbReference type="eggNOG" id="COG1299">
    <property type="taxonomic scope" value="Bacteria"/>
</dbReference>
<keyword evidence="7" id="KW-0598">Phosphotransferase system</keyword>
<keyword evidence="18" id="KW-1185">Reference proteome</keyword>
<feature type="domain" description="PTS EIIB type-2" evidence="15">
    <location>
        <begin position="162"/>
        <end position="257"/>
    </location>
</feature>
<keyword evidence="8 13" id="KW-0812">Transmembrane</keyword>
<feature type="transmembrane region" description="Helical" evidence="13">
    <location>
        <begin position="286"/>
        <end position="311"/>
    </location>
</feature>
<evidence type="ECO:0000256" key="13">
    <source>
        <dbReference type="SAM" id="Phobius"/>
    </source>
</evidence>
<evidence type="ECO:0000256" key="12">
    <source>
        <dbReference type="SAM" id="Coils"/>
    </source>
</evidence>
<evidence type="ECO:0000259" key="16">
    <source>
        <dbReference type="PROSITE" id="PS51104"/>
    </source>
</evidence>
<keyword evidence="3" id="KW-1003">Cell membrane</keyword>
<dbReference type="HOGENOM" id="CLU_013155_1_0_14"/>
<proteinExistence type="predicted"/>
<dbReference type="SUPFAM" id="SSF55804">
    <property type="entry name" value="Phoshotransferase/anion transport protein"/>
    <property type="match status" value="1"/>
</dbReference>
<dbReference type="InterPro" id="IPR016152">
    <property type="entry name" value="PTrfase/Anion_transptr"/>
</dbReference>
<dbReference type="EMBL" id="CP006681">
    <property type="protein sequence ID" value="AHI52447.1"/>
    <property type="molecule type" value="Genomic_DNA"/>
</dbReference>
<evidence type="ECO:0000259" key="15">
    <source>
        <dbReference type="PROSITE" id="PS51099"/>
    </source>
</evidence>
<dbReference type="Gene3D" id="3.40.930.10">
    <property type="entry name" value="Mannitol-specific EII, Chain A"/>
    <property type="match status" value="1"/>
</dbReference>
<dbReference type="NCBIfam" id="TIGR00829">
    <property type="entry name" value="FRU"/>
    <property type="match status" value="1"/>
</dbReference>
<dbReference type="SUPFAM" id="SSF52794">
    <property type="entry name" value="PTS system IIB component-like"/>
    <property type="match status" value="1"/>
</dbReference>
<evidence type="ECO:0000256" key="8">
    <source>
        <dbReference type="ARBA" id="ARBA00022692"/>
    </source>
</evidence>
<dbReference type="GO" id="GO:0009401">
    <property type="term" value="P:phosphoenolpyruvate-dependent sugar phosphotransferase system"/>
    <property type="evidence" value="ECO:0007669"/>
    <property type="project" value="UniProtKB-KW"/>
</dbReference>
<dbReference type="Pfam" id="PF00359">
    <property type="entry name" value="PTS_EIIA_2"/>
    <property type="match status" value="1"/>
</dbReference>
<dbReference type="KEGG" id="scq:SCULI_v1c01060"/>
<keyword evidence="12" id="KW-0175">Coiled coil</keyword>
<dbReference type="AlphaFoldDB" id="W6A626"/>
<dbReference type="Gene3D" id="1.10.287.1490">
    <property type="match status" value="1"/>
</dbReference>
<keyword evidence="5" id="KW-0762">Sugar transport</keyword>
<comment type="subcellular location">
    <subcellularLocation>
        <location evidence="1">Cell inner membrane</location>
        <topology evidence="1">Multi-pass membrane protein</topology>
    </subcellularLocation>
</comment>
<feature type="transmembrane region" description="Helical" evidence="13">
    <location>
        <begin position="587"/>
        <end position="606"/>
    </location>
</feature>
<dbReference type="Pfam" id="PF02302">
    <property type="entry name" value="PTS_IIB"/>
    <property type="match status" value="1"/>
</dbReference>
<evidence type="ECO:0000256" key="2">
    <source>
        <dbReference type="ARBA" id="ARBA00022448"/>
    </source>
</evidence>
<evidence type="ECO:0000256" key="4">
    <source>
        <dbReference type="ARBA" id="ARBA00022553"/>
    </source>
</evidence>
<dbReference type="PATRIC" id="fig|1276246.3.peg.105"/>
<keyword evidence="9" id="KW-0418">Kinase</keyword>
<dbReference type="InterPro" id="IPR003501">
    <property type="entry name" value="PTS_EIIB_2/3"/>
</dbReference>
<feature type="transmembrane region" description="Helical" evidence="13">
    <location>
        <begin position="406"/>
        <end position="424"/>
    </location>
</feature>
<feature type="coiled-coil region" evidence="12">
    <location>
        <begin position="666"/>
        <end position="723"/>
    </location>
</feature>
<dbReference type="PANTHER" id="PTHR30505">
    <property type="entry name" value="FRUCTOSE-LIKE PERMEASE"/>
    <property type="match status" value="1"/>
</dbReference>
<dbReference type="InterPro" id="IPR004715">
    <property type="entry name" value="PTS_IIA_fruc"/>
</dbReference>
<dbReference type="GO" id="GO:0005886">
    <property type="term" value="C:plasma membrane"/>
    <property type="evidence" value="ECO:0007669"/>
    <property type="project" value="UniProtKB-SubCell"/>
</dbReference>
<dbReference type="STRING" id="1276246.SCULI_v1c01060"/>
<name>W6A626_9MOLU</name>
<reference evidence="17 18" key="1">
    <citation type="journal article" date="2014" name="Genome Biol. Evol.">
        <title>Molecular evolution of the substrate utilization strategies and putative virulence factors in mosquito-associated Spiroplasma species.</title>
        <authorList>
            <person name="Chang T.H."/>
            <person name="Lo W.S."/>
            <person name="Ku C."/>
            <person name="Chen L.L."/>
            <person name="Kuo C.H."/>
        </authorList>
    </citation>
    <scope>NUCLEOTIDE SEQUENCE [LARGE SCALE GENOMIC DNA]</scope>
    <source>
        <strain evidence="17">AES-1</strain>
    </source>
</reference>
<feature type="domain" description="PTS EIIC type-2" evidence="16">
    <location>
        <begin position="282"/>
        <end position="655"/>
    </location>
</feature>
<keyword evidence="11 13" id="KW-0472">Membrane</keyword>
<feature type="transmembrane region" description="Helical" evidence="13">
    <location>
        <begin position="560"/>
        <end position="580"/>
    </location>
</feature>
<feature type="transmembrane region" description="Helical" evidence="13">
    <location>
        <begin position="350"/>
        <end position="369"/>
    </location>
</feature>
<dbReference type="PANTHER" id="PTHR30505:SF0">
    <property type="entry name" value="FRUCTOSE-LIKE PTS SYSTEM EIIBC COMPONENT-RELATED"/>
    <property type="match status" value="1"/>
</dbReference>
<evidence type="ECO:0000256" key="1">
    <source>
        <dbReference type="ARBA" id="ARBA00004429"/>
    </source>
</evidence>
<dbReference type="GO" id="GO:0005351">
    <property type="term" value="F:carbohydrate:proton symporter activity"/>
    <property type="evidence" value="ECO:0007669"/>
    <property type="project" value="InterPro"/>
</dbReference>
<dbReference type="InterPro" id="IPR002178">
    <property type="entry name" value="PTS_EIIA_type-2_dom"/>
</dbReference>
<dbReference type="eggNOG" id="COG1445">
    <property type="taxonomic scope" value="Bacteria"/>
</dbReference>
<feature type="transmembrane region" description="Helical" evidence="13">
    <location>
        <begin position="376"/>
        <end position="394"/>
    </location>
</feature>
<evidence type="ECO:0000256" key="11">
    <source>
        <dbReference type="ARBA" id="ARBA00023136"/>
    </source>
</evidence>
<keyword evidence="4" id="KW-0597">Phosphoprotein</keyword>
<feature type="transmembrane region" description="Helical" evidence="13">
    <location>
        <begin position="522"/>
        <end position="548"/>
    </location>
</feature>
<dbReference type="InterPro" id="IPR003352">
    <property type="entry name" value="PTS_EIIC"/>
</dbReference>
<dbReference type="eggNOG" id="COG1762">
    <property type="taxonomic scope" value="Bacteria"/>
</dbReference>
<dbReference type="NCBIfam" id="TIGR00848">
    <property type="entry name" value="fruA"/>
    <property type="match status" value="1"/>
</dbReference>
<organism evidence="17 18">
    <name type="scientific">Spiroplasma culicicola AES-1</name>
    <dbReference type="NCBI Taxonomy" id="1276246"/>
    <lineage>
        <taxon>Bacteria</taxon>
        <taxon>Bacillati</taxon>
        <taxon>Mycoplasmatota</taxon>
        <taxon>Mollicutes</taxon>
        <taxon>Entomoplasmatales</taxon>
        <taxon>Spiroplasmataceae</taxon>
        <taxon>Spiroplasma</taxon>
    </lineage>
</organism>
<evidence type="ECO:0000313" key="18">
    <source>
        <dbReference type="Proteomes" id="UP000019267"/>
    </source>
</evidence>
<feature type="transmembrane region" description="Helical" evidence="13">
    <location>
        <begin position="436"/>
        <end position="463"/>
    </location>
</feature>
<dbReference type="PROSITE" id="PS51094">
    <property type="entry name" value="PTS_EIIA_TYPE_2"/>
    <property type="match status" value="1"/>
</dbReference>
<dbReference type="RefSeq" id="WP_025362692.1">
    <property type="nucleotide sequence ID" value="NZ_CP006681.1"/>
</dbReference>
<dbReference type="InterPro" id="IPR013014">
    <property type="entry name" value="PTS_EIIC_2"/>
</dbReference>
<dbReference type="CDD" id="cd05569">
    <property type="entry name" value="PTS_IIB_fructose"/>
    <property type="match status" value="1"/>
</dbReference>
<evidence type="ECO:0000256" key="5">
    <source>
        <dbReference type="ARBA" id="ARBA00022597"/>
    </source>
</evidence>
<sequence length="829" mass="89953">MKILKKENVFLDVEIKSKQEMFDFIATKAVELKIVKDKQNLIDMFNKREQESSTAFEDGFSIPHAKISGIKNASIICVRSSKNLEWESLDGKPTNISIALIIPEDGAEEHLSVLSDIATKLMRDEIRKSLKEAKTSEDFVNALNAKVEKKATVKKTDKDLKIVAITACVVGVAHTYMAEDKLLEVLGAEGYNIRVETQGSKGVGTPLTKSEIDQADIVILATDTKVDTSRFVGKKLYSTHVARAIKEPLKVLKDALDNGKILASTTGEFSNENGVAKEREGVLKHILAGISYMIPIIILGGIMLAASIGIAKAIWGYDAGTKGPAIEFDPITGEAIAWKYPWNPLAIMEMIGGASFTLMIPILGGYIAYSIAGRAALAPAMVGAFIGNSASNFMPLPGMDNVTTPMGFIGAIIAGLLVGYYVRWVNTWNVPKSLRAAMPIFFIPITAGIGISILFIYVLGGPIGYVMQEFSLVIENAYTDPKFGVALGIGLGLLIGAMASFDMGGPINKIAFVTCSALITQGIAYPMGTMAAAIPVAPLGMGLTSLIFKRFFTKDEQGMGTAAVIMGTIGISEGAIPFAIRDPKRAIACNILGGMVAGAIAGAFKIEDFAAHGGPIVAFLGAVPYGWQTVVYFGAVAAGVTTIVLVYGLWLVASLGKVGSLKEAHVNMIEELINERNDEITKLKMEISNAKKTIKNSTVQSEIDSLNKLISTNMDEIKNIKEQFKIKVETAKTAYKSIKPEELNYLKANKENLKSFMDLQKQEKNAQLAELKNQKTQVFSSLNPLQKKEFNKNFIVSKEAIDINYTNNLYEKHVEMSSKFVNQYKNNLK</sequence>
<dbReference type="GO" id="GO:0016301">
    <property type="term" value="F:kinase activity"/>
    <property type="evidence" value="ECO:0007669"/>
    <property type="project" value="UniProtKB-KW"/>
</dbReference>
<dbReference type="CDD" id="cd00211">
    <property type="entry name" value="PTS_IIA_fru"/>
    <property type="match status" value="1"/>
</dbReference>